<dbReference type="VEuPathDB" id="VectorBase:AMAM010873"/>
<name>A0A182SPK4_9DIPT</name>
<keyword evidence="3" id="KW-1185">Reference proteome</keyword>
<sequence length="135" mass="14160">MERRSGMRVAWPSGLRRWFKAPVSSEAWAAVVEFDSRLKECLEVRDETADAAAAAANSTGSSDEGSGEIATTSGRKGRTATVERRGSKKPSAAVGGANKSVRKAGGNNKPAGGRRVTARRGTKQHAPSSEDGESD</sequence>
<reference evidence="2" key="2">
    <citation type="submission" date="2020-05" db="UniProtKB">
        <authorList>
            <consortium name="EnsemblMetazoa"/>
        </authorList>
    </citation>
    <scope>IDENTIFICATION</scope>
    <source>
        <strain evidence="2">maculatus3</strain>
    </source>
</reference>
<dbReference type="EnsemblMetazoa" id="AMAM010873-RA">
    <property type="protein sequence ID" value="AMAM010873-PA"/>
    <property type="gene ID" value="AMAM010873"/>
</dbReference>
<evidence type="ECO:0000313" key="2">
    <source>
        <dbReference type="EnsemblMetazoa" id="AMAM010873-PA"/>
    </source>
</evidence>
<evidence type="ECO:0000256" key="1">
    <source>
        <dbReference type="SAM" id="MobiDB-lite"/>
    </source>
</evidence>
<proteinExistence type="predicted"/>
<evidence type="ECO:0000313" key="3">
    <source>
        <dbReference type="Proteomes" id="UP000075901"/>
    </source>
</evidence>
<feature type="region of interest" description="Disordered" evidence="1">
    <location>
        <begin position="52"/>
        <end position="135"/>
    </location>
</feature>
<dbReference type="AlphaFoldDB" id="A0A182SPK4"/>
<organism evidence="2 3">
    <name type="scientific">Anopheles maculatus</name>
    <dbReference type="NCBI Taxonomy" id="74869"/>
    <lineage>
        <taxon>Eukaryota</taxon>
        <taxon>Metazoa</taxon>
        <taxon>Ecdysozoa</taxon>
        <taxon>Arthropoda</taxon>
        <taxon>Hexapoda</taxon>
        <taxon>Insecta</taxon>
        <taxon>Pterygota</taxon>
        <taxon>Neoptera</taxon>
        <taxon>Endopterygota</taxon>
        <taxon>Diptera</taxon>
        <taxon>Nematocera</taxon>
        <taxon>Culicoidea</taxon>
        <taxon>Culicidae</taxon>
        <taxon>Anophelinae</taxon>
        <taxon>Anopheles</taxon>
        <taxon>Anopheles maculatus group</taxon>
    </lineage>
</organism>
<accession>A0A182SPK4</accession>
<feature type="compositionally biased region" description="Polar residues" evidence="1">
    <location>
        <begin position="57"/>
        <end position="74"/>
    </location>
</feature>
<reference evidence="3" key="1">
    <citation type="submission" date="2013-09" db="EMBL/GenBank/DDBJ databases">
        <title>The Genome Sequence of Anopheles maculatus species B.</title>
        <authorList>
            <consortium name="The Broad Institute Genomics Platform"/>
            <person name="Neafsey D.E."/>
            <person name="Besansky N."/>
            <person name="Howell P."/>
            <person name="Walton C."/>
            <person name="Young S.K."/>
            <person name="Zeng Q."/>
            <person name="Gargeya S."/>
            <person name="Fitzgerald M."/>
            <person name="Haas B."/>
            <person name="Abouelleil A."/>
            <person name="Allen A.W."/>
            <person name="Alvarado L."/>
            <person name="Arachchi H.M."/>
            <person name="Berlin A.M."/>
            <person name="Chapman S.B."/>
            <person name="Gainer-Dewar J."/>
            <person name="Goldberg J."/>
            <person name="Griggs A."/>
            <person name="Gujja S."/>
            <person name="Hansen M."/>
            <person name="Howarth C."/>
            <person name="Imamovic A."/>
            <person name="Ireland A."/>
            <person name="Larimer J."/>
            <person name="McCowan C."/>
            <person name="Murphy C."/>
            <person name="Pearson M."/>
            <person name="Poon T.W."/>
            <person name="Priest M."/>
            <person name="Roberts A."/>
            <person name="Saif S."/>
            <person name="Shea T."/>
            <person name="Sisk P."/>
            <person name="Sykes S."/>
            <person name="Wortman J."/>
            <person name="Nusbaum C."/>
            <person name="Birren B."/>
        </authorList>
    </citation>
    <scope>NUCLEOTIDE SEQUENCE [LARGE SCALE GENOMIC DNA]</scope>
    <source>
        <strain evidence="3">maculatus3</strain>
    </source>
</reference>
<dbReference type="Proteomes" id="UP000075901">
    <property type="component" value="Unassembled WGS sequence"/>
</dbReference>
<protein>
    <submittedName>
        <fullName evidence="2">Uncharacterized protein</fullName>
    </submittedName>
</protein>